<keyword evidence="2" id="KW-0472">Membrane</keyword>
<dbReference type="AlphaFoldDB" id="A0A8S1H161"/>
<evidence type="ECO:0000256" key="2">
    <source>
        <dbReference type="SAM" id="Phobius"/>
    </source>
</evidence>
<feature type="domain" description="Peptidase M28" evidence="5">
    <location>
        <begin position="368"/>
        <end position="569"/>
    </location>
</feature>
<dbReference type="Gene3D" id="3.50.30.30">
    <property type="match status" value="1"/>
</dbReference>
<sequence length="771" mass="85677">MPYVGVGAQQDSHKALLNPSMMKAYAVLGVSLLLILAVAAMGKHHSERIFNHHKAPTLEDVHKSTTDSLLQNIDVERIKQYLRRFTKEPHVAGTEANKKVAYAIASAWSEAGLDDVHTIPYEVLLSYPKFDIPNRVIIKSSNGKEIFRSSGVSPVIIAEEQSGKYAGHQWLAWSANGSVSGEVVYCNRGSDNDFKNLAHLGASVEGKIALMRYGEGFRGDKVHRAQKNGAIGAILFSDPSDVAADGTDETQIYPNTIWMPHEGVQRGSCMHGDGDPLTPYHPSKKDLFKSKTIEEAKEEGVIPSIPVLPISYSTAYEIMSRMKGRIAPSSWQGKVGENLTYKLGPGFSKDESLTINVYSELTTRRIRNIIGYIRGSQEPDRYVMLGNHFDAWVYGSMDPNSGTAILAEVARAMMQTINETSWRPARTIVFNAWDAEEYGLIGSTEFVEEFVDILQKRAVVYINMDTLVANTSISVDTVPTLHNIVMEVAKKIPNPVASERKKGRETVFDTWMATFPLKDGTAPEIGIPNGGSDQAPFLNFAGIPVVNFEFKNATTRDTYPLYHTMYETPFTNEHLIDTDNMKIHQATGQFWAELARSFADAPVLPINTTKLGHVIISEYLPILKNVLSKLSLSKEDAEMIKTQYKFLLKNCQEMLHMSEKFEETIAFTQHSFSKNPYDMTHIAAINERLMSSERCFVNPRGTLGRNPSARHVLFSVSESDSYSGSLMAGIGNAVDAYKNVPNKKNAREVANQISVVQYSVKCVLNTLREVI</sequence>
<dbReference type="GO" id="GO:0004180">
    <property type="term" value="F:carboxypeptidase activity"/>
    <property type="evidence" value="ECO:0007669"/>
    <property type="project" value="TreeGrafter"/>
</dbReference>
<dbReference type="SUPFAM" id="SSF53187">
    <property type="entry name" value="Zn-dependent exopeptidases"/>
    <property type="match status" value="1"/>
</dbReference>
<dbReference type="Gene3D" id="3.40.630.10">
    <property type="entry name" value="Zn peptidases"/>
    <property type="match status" value="1"/>
</dbReference>
<dbReference type="InterPro" id="IPR039373">
    <property type="entry name" value="Peptidase_M28B"/>
</dbReference>
<dbReference type="EMBL" id="CAJGYM010000010">
    <property type="protein sequence ID" value="CAD6189092.1"/>
    <property type="molecule type" value="Genomic_DNA"/>
</dbReference>
<dbReference type="Pfam" id="PF02225">
    <property type="entry name" value="PA"/>
    <property type="match status" value="1"/>
</dbReference>
<keyword evidence="7" id="KW-1185">Reference proteome</keyword>
<name>A0A8S1H161_9PELO</name>
<proteinExistence type="inferred from homology"/>
<dbReference type="CDD" id="cd02121">
    <property type="entry name" value="PA_GCPII_like"/>
    <property type="match status" value="1"/>
</dbReference>
<dbReference type="SUPFAM" id="SSF47672">
    <property type="entry name" value="Transferrin receptor-like dimerisation domain"/>
    <property type="match status" value="1"/>
</dbReference>
<evidence type="ECO:0000313" key="7">
    <source>
        <dbReference type="Proteomes" id="UP000835052"/>
    </source>
</evidence>
<evidence type="ECO:0000259" key="4">
    <source>
        <dbReference type="Pfam" id="PF04253"/>
    </source>
</evidence>
<dbReference type="Pfam" id="PF04389">
    <property type="entry name" value="Peptidase_M28"/>
    <property type="match status" value="1"/>
</dbReference>
<dbReference type="InterPro" id="IPR046450">
    <property type="entry name" value="PA_dom_sf"/>
</dbReference>
<evidence type="ECO:0000313" key="6">
    <source>
        <dbReference type="EMBL" id="CAD6189092.1"/>
    </source>
</evidence>
<keyword evidence="2" id="KW-0812">Transmembrane</keyword>
<feature type="domain" description="Transferrin receptor-like dimerisation" evidence="4">
    <location>
        <begin position="647"/>
        <end position="767"/>
    </location>
</feature>
<organism evidence="6 7">
    <name type="scientific">Caenorhabditis auriculariae</name>
    <dbReference type="NCBI Taxonomy" id="2777116"/>
    <lineage>
        <taxon>Eukaryota</taxon>
        <taxon>Metazoa</taxon>
        <taxon>Ecdysozoa</taxon>
        <taxon>Nematoda</taxon>
        <taxon>Chromadorea</taxon>
        <taxon>Rhabditida</taxon>
        <taxon>Rhabditina</taxon>
        <taxon>Rhabditomorpha</taxon>
        <taxon>Rhabditoidea</taxon>
        <taxon>Rhabditidae</taxon>
        <taxon>Peloderinae</taxon>
        <taxon>Caenorhabditis</taxon>
    </lineage>
</organism>
<dbReference type="FunFam" id="3.50.30.30:FF:000033">
    <property type="entry name" value="Glutamate carboxypeptidase 2 homolog"/>
    <property type="match status" value="1"/>
</dbReference>
<dbReference type="InterPro" id="IPR003137">
    <property type="entry name" value="PA_domain"/>
</dbReference>
<dbReference type="InterPro" id="IPR036757">
    <property type="entry name" value="TFR-like_dimer_dom_sf"/>
</dbReference>
<feature type="transmembrane region" description="Helical" evidence="2">
    <location>
        <begin position="24"/>
        <end position="42"/>
    </location>
</feature>
<evidence type="ECO:0000259" key="3">
    <source>
        <dbReference type="Pfam" id="PF02225"/>
    </source>
</evidence>
<comment type="similarity">
    <text evidence="1">Belongs to the peptidase M28 family. M28B subfamily.</text>
</comment>
<dbReference type="Proteomes" id="UP000835052">
    <property type="component" value="Unassembled WGS sequence"/>
</dbReference>
<evidence type="ECO:0000259" key="5">
    <source>
        <dbReference type="Pfam" id="PF04389"/>
    </source>
</evidence>
<dbReference type="OrthoDB" id="5841748at2759"/>
<dbReference type="SUPFAM" id="SSF52025">
    <property type="entry name" value="PA domain"/>
    <property type="match status" value="1"/>
</dbReference>
<dbReference type="Pfam" id="PF04253">
    <property type="entry name" value="TFR_dimer"/>
    <property type="match status" value="1"/>
</dbReference>
<comment type="caution">
    <text evidence="6">The sequence shown here is derived from an EMBL/GenBank/DDBJ whole genome shotgun (WGS) entry which is preliminary data.</text>
</comment>
<dbReference type="PANTHER" id="PTHR10404:SF77">
    <property type="entry name" value="GLUTAMATE CARBOXYPEPTIDASE 2 HOMOLOG"/>
    <property type="match status" value="1"/>
</dbReference>
<dbReference type="FunFam" id="3.40.630.10:FF:000101">
    <property type="entry name" value="N-acetylated alpha-linked acidic dipeptidase like 1"/>
    <property type="match status" value="1"/>
</dbReference>
<accession>A0A8S1H161</accession>
<protein>
    <submittedName>
        <fullName evidence="6">Uncharacterized protein</fullName>
    </submittedName>
</protein>
<dbReference type="InterPro" id="IPR007484">
    <property type="entry name" value="Peptidase_M28"/>
</dbReference>
<reference evidence="6" key="1">
    <citation type="submission" date="2020-10" db="EMBL/GenBank/DDBJ databases">
        <authorList>
            <person name="Kikuchi T."/>
        </authorList>
    </citation>
    <scope>NUCLEOTIDE SEQUENCE</scope>
    <source>
        <strain evidence="6">NKZ352</strain>
    </source>
</reference>
<dbReference type="PANTHER" id="PTHR10404">
    <property type="entry name" value="N-ACETYLATED-ALPHA-LINKED ACIDIC DIPEPTIDASE"/>
    <property type="match status" value="1"/>
</dbReference>
<keyword evidence="2" id="KW-1133">Transmembrane helix</keyword>
<dbReference type="Gene3D" id="1.20.930.40">
    <property type="entry name" value="Transferrin receptor-like, dimerisation domain"/>
    <property type="match status" value="1"/>
</dbReference>
<dbReference type="InterPro" id="IPR007365">
    <property type="entry name" value="TFR-like_dimer_dom"/>
</dbReference>
<evidence type="ECO:0000256" key="1">
    <source>
        <dbReference type="ARBA" id="ARBA00005634"/>
    </source>
</evidence>
<feature type="domain" description="PA" evidence="3">
    <location>
        <begin position="179"/>
        <end position="267"/>
    </location>
</feature>
<gene>
    <name evidence="6" type="ORF">CAUJ_LOCUS5011</name>
</gene>
<dbReference type="CDD" id="cd08022">
    <property type="entry name" value="M28_PSMA_like"/>
    <property type="match status" value="1"/>
</dbReference>